<accession>A0ACB9BGE6</accession>
<evidence type="ECO:0000313" key="2">
    <source>
        <dbReference type="Proteomes" id="UP001055811"/>
    </source>
</evidence>
<protein>
    <submittedName>
        <fullName evidence="1">Uncharacterized protein</fullName>
    </submittedName>
</protein>
<sequence length="151" mass="16756">MAAPSSSNKKIKFHYSYGGKIMWCEKDVKLHYVGGTNKIMAVDRGISYTELIVKLWDACGPSMCLRCKLPNEDLDCLVHVSSDKDLADVIEEYDWTGKDLKIRAILDPLPSPITKVVDDYLGHKVAQFSSLVAGCHATSILSCTPTHGRIR</sequence>
<organism evidence="1 2">
    <name type="scientific">Cichorium intybus</name>
    <name type="common">Chicory</name>
    <dbReference type="NCBI Taxonomy" id="13427"/>
    <lineage>
        <taxon>Eukaryota</taxon>
        <taxon>Viridiplantae</taxon>
        <taxon>Streptophyta</taxon>
        <taxon>Embryophyta</taxon>
        <taxon>Tracheophyta</taxon>
        <taxon>Spermatophyta</taxon>
        <taxon>Magnoliopsida</taxon>
        <taxon>eudicotyledons</taxon>
        <taxon>Gunneridae</taxon>
        <taxon>Pentapetalae</taxon>
        <taxon>asterids</taxon>
        <taxon>campanulids</taxon>
        <taxon>Asterales</taxon>
        <taxon>Asteraceae</taxon>
        <taxon>Cichorioideae</taxon>
        <taxon>Cichorieae</taxon>
        <taxon>Cichoriinae</taxon>
        <taxon>Cichorium</taxon>
    </lineage>
</organism>
<evidence type="ECO:0000313" key="1">
    <source>
        <dbReference type="EMBL" id="KAI3721035.1"/>
    </source>
</evidence>
<dbReference type="EMBL" id="CM042014">
    <property type="protein sequence ID" value="KAI3721035.1"/>
    <property type="molecule type" value="Genomic_DNA"/>
</dbReference>
<keyword evidence="2" id="KW-1185">Reference proteome</keyword>
<reference evidence="1 2" key="2">
    <citation type="journal article" date="2022" name="Mol. Ecol. Resour.">
        <title>The genomes of chicory, endive, great burdock and yacon provide insights into Asteraceae paleo-polyploidization history and plant inulin production.</title>
        <authorList>
            <person name="Fan W."/>
            <person name="Wang S."/>
            <person name="Wang H."/>
            <person name="Wang A."/>
            <person name="Jiang F."/>
            <person name="Liu H."/>
            <person name="Zhao H."/>
            <person name="Xu D."/>
            <person name="Zhang Y."/>
        </authorList>
    </citation>
    <scope>NUCLEOTIDE SEQUENCE [LARGE SCALE GENOMIC DNA]</scope>
    <source>
        <strain evidence="2">cv. Punajuju</strain>
        <tissue evidence="1">Leaves</tissue>
    </source>
</reference>
<reference evidence="2" key="1">
    <citation type="journal article" date="2022" name="Mol. Ecol. Resour.">
        <title>The genomes of chicory, endive, great burdock and yacon provide insights into Asteraceae palaeo-polyploidization history and plant inulin production.</title>
        <authorList>
            <person name="Fan W."/>
            <person name="Wang S."/>
            <person name="Wang H."/>
            <person name="Wang A."/>
            <person name="Jiang F."/>
            <person name="Liu H."/>
            <person name="Zhao H."/>
            <person name="Xu D."/>
            <person name="Zhang Y."/>
        </authorList>
    </citation>
    <scope>NUCLEOTIDE SEQUENCE [LARGE SCALE GENOMIC DNA]</scope>
    <source>
        <strain evidence="2">cv. Punajuju</strain>
    </source>
</reference>
<dbReference type="Proteomes" id="UP001055811">
    <property type="component" value="Linkage Group LG06"/>
</dbReference>
<proteinExistence type="predicted"/>
<gene>
    <name evidence="1" type="ORF">L2E82_32038</name>
</gene>
<comment type="caution">
    <text evidence="1">The sequence shown here is derived from an EMBL/GenBank/DDBJ whole genome shotgun (WGS) entry which is preliminary data.</text>
</comment>
<name>A0ACB9BGE6_CICIN</name>